<keyword evidence="2" id="KW-1185">Reference proteome</keyword>
<name>A0A915N0P0_MELJA</name>
<reference evidence="3" key="1">
    <citation type="submission" date="2022-11" db="UniProtKB">
        <authorList>
            <consortium name="WormBaseParasite"/>
        </authorList>
    </citation>
    <scope>IDENTIFICATION</scope>
</reference>
<protein>
    <submittedName>
        <fullName evidence="3">Uncharacterized protein</fullName>
    </submittedName>
</protein>
<dbReference type="WBParaSite" id="scaffold6087_cov155.g10395">
    <property type="protein sequence ID" value="scaffold6087_cov155.g10395"/>
    <property type="gene ID" value="scaffold6087_cov155.g10395"/>
</dbReference>
<evidence type="ECO:0000313" key="2">
    <source>
        <dbReference type="Proteomes" id="UP000887561"/>
    </source>
</evidence>
<proteinExistence type="predicted"/>
<sequence length="80" mass="8794">MNATSYNKETCSRGHEARRRKTAKRGTERQTQLLQDGKERGINIGGGNEQGKPIVCVVAQRNGGGAGYGNPQRLLLRDRI</sequence>
<evidence type="ECO:0000313" key="3">
    <source>
        <dbReference type="WBParaSite" id="scaffold6087_cov155.g10395"/>
    </source>
</evidence>
<dbReference type="AlphaFoldDB" id="A0A915N0P0"/>
<organism evidence="2 3">
    <name type="scientific">Meloidogyne javanica</name>
    <name type="common">Root-knot nematode worm</name>
    <dbReference type="NCBI Taxonomy" id="6303"/>
    <lineage>
        <taxon>Eukaryota</taxon>
        <taxon>Metazoa</taxon>
        <taxon>Ecdysozoa</taxon>
        <taxon>Nematoda</taxon>
        <taxon>Chromadorea</taxon>
        <taxon>Rhabditida</taxon>
        <taxon>Tylenchina</taxon>
        <taxon>Tylenchomorpha</taxon>
        <taxon>Tylenchoidea</taxon>
        <taxon>Meloidogynidae</taxon>
        <taxon>Meloidogyninae</taxon>
        <taxon>Meloidogyne</taxon>
        <taxon>Meloidogyne incognita group</taxon>
    </lineage>
</organism>
<accession>A0A915N0P0</accession>
<evidence type="ECO:0000256" key="1">
    <source>
        <dbReference type="SAM" id="MobiDB-lite"/>
    </source>
</evidence>
<dbReference type="Proteomes" id="UP000887561">
    <property type="component" value="Unplaced"/>
</dbReference>
<feature type="region of interest" description="Disordered" evidence="1">
    <location>
        <begin position="1"/>
        <end position="50"/>
    </location>
</feature>